<dbReference type="EMBL" id="FMAK01000034">
    <property type="protein sequence ID" value="SCB68422.1"/>
    <property type="molecule type" value="Genomic_DNA"/>
</dbReference>
<evidence type="ECO:0000313" key="1">
    <source>
        <dbReference type="EMBL" id="SCB68422.1"/>
    </source>
</evidence>
<dbReference type="Proteomes" id="UP000195696">
    <property type="component" value="Unassembled WGS sequence"/>
</dbReference>
<dbReference type="RefSeq" id="WP_078182372.1">
    <property type="nucleotide sequence ID" value="NZ_CP035962.1"/>
</dbReference>
<sequence length="176" mass="20217">MEKILRNKYFHMYVKIIGITIIICSVEVLFINVTYGNVLNVQWLNKKLGSFGEYGAILAASSWFLRHIWLFLKKKNMHGFKIIKELYLFIKRFHILIGYTVIAVAATHGVYFLIKGSRHIILIYSGIFSLLTLIALGVAGFGLQKSNQKTKLKMYRKVHQFIAVLFGIGLLIHLIV</sequence>
<organism evidence="1 2">
    <name type="scientific">Bacillus mycoides</name>
    <dbReference type="NCBI Taxonomy" id="1405"/>
    <lineage>
        <taxon>Bacteria</taxon>
        <taxon>Bacillati</taxon>
        <taxon>Bacillota</taxon>
        <taxon>Bacilli</taxon>
        <taxon>Bacillales</taxon>
        <taxon>Bacillaceae</taxon>
        <taxon>Bacillus</taxon>
        <taxon>Bacillus cereus group</taxon>
    </lineage>
</organism>
<dbReference type="AlphaFoldDB" id="A0A1G4ER57"/>
<gene>
    <name evidence="1" type="ORF">BWGO95_02562</name>
</gene>
<protein>
    <submittedName>
        <fullName evidence="1">Uncharacterized protein</fullName>
    </submittedName>
</protein>
<reference evidence="1 2" key="1">
    <citation type="submission" date="2016-08" db="EMBL/GenBank/DDBJ databases">
        <authorList>
            <person name="Seilhamer J.J."/>
        </authorList>
    </citation>
    <scope>NUCLEOTIDE SEQUENCE [LARGE SCALE GENOMIC DNA]</scope>
    <source>
        <strain evidence="1 2">SDA_GO95</strain>
    </source>
</reference>
<accession>A0A1G4ER57</accession>
<evidence type="ECO:0000313" key="2">
    <source>
        <dbReference type="Proteomes" id="UP000195696"/>
    </source>
</evidence>
<proteinExistence type="predicted"/>
<name>A0A1G4ER57_BACMY</name>